<dbReference type="Proteomes" id="UP001501866">
    <property type="component" value="Unassembled WGS sequence"/>
</dbReference>
<protein>
    <submittedName>
        <fullName evidence="2">Uncharacterized protein</fullName>
    </submittedName>
</protein>
<evidence type="ECO:0000313" key="3">
    <source>
        <dbReference type="Proteomes" id="UP001501866"/>
    </source>
</evidence>
<organism evidence="2 3">
    <name type="scientific">Streptomyces virens</name>
    <dbReference type="NCBI Taxonomy" id="285572"/>
    <lineage>
        <taxon>Bacteria</taxon>
        <taxon>Bacillati</taxon>
        <taxon>Actinomycetota</taxon>
        <taxon>Actinomycetes</taxon>
        <taxon>Kitasatosporales</taxon>
        <taxon>Streptomycetaceae</taxon>
        <taxon>Streptomyces</taxon>
    </lineage>
</organism>
<feature type="compositionally biased region" description="Low complexity" evidence="1">
    <location>
        <begin position="88"/>
        <end position="103"/>
    </location>
</feature>
<keyword evidence="3" id="KW-1185">Reference proteome</keyword>
<feature type="region of interest" description="Disordered" evidence="1">
    <location>
        <begin position="60"/>
        <end position="109"/>
    </location>
</feature>
<dbReference type="EMBL" id="BAAAUH010000046">
    <property type="protein sequence ID" value="GAA3193702.1"/>
    <property type="molecule type" value="Genomic_DNA"/>
</dbReference>
<comment type="caution">
    <text evidence="2">The sequence shown here is derived from an EMBL/GenBank/DDBJ whole genome shotgun (WGS) entry which is preliminary data.</text>
</comment>
<proteinExistence type="predicted"/>
<name>A0ABP6Q208_9ACTN</name>
<evidence type="ECO:0000313" key="2">
    <source>
        <dbReference type="EMBL" id="GAA3193702.1"/>
    </source>
</evidence>
<reference evidence="3" key="1">
    <citation type="journal article" date="2019" name="Int. J. Syst. Evol. Microbiol.">
        <title>The Global Catalogue of Microorganisms (GCM) 10K type strain sequencing project: providing services to taxonomists for standard genome sequencing and annotation.</title>
        <authorList>
            <consortium name="The Broad Institute Genomics Platform"/>
            <consortium name="The Broad Institute Genome Sequencing Center for Infectious Disease"/>
            <person name="Wu L."/>
            <person name="Ma J."/>
        </authorList>
    </citation>
    <scope>NUCLEOTIDE SEQUENCE [LARGE SCALE GENOMIC DNA]</scope>
    <source>
        <strain evidence="3">JCM 9095</strain>
    </source>
</reference>
<evidence type="ECO:0000256" key="1">
    <source>
        <dbReference type="SAM" id="MobiDB-lite"/>
    </source>
</evidence>
<accession>A0ABP6Q208</accession>
<sequence length="109" mass="11262">MTQAAIAARRAVRDPISEAVHHRWRLRIPGWEFRASSVAGRAGSPSACAIRAADGPYGTLRSDGTARLPQADTAPGSHTGTAAVPYSGTAPAVPAGTAPAPRRGGPRRR</sequence>
<gene>
    <name evidence="2" type="ORF">GCM10010451_49690</name>
</gene>